<dbReference type="InterPro" id="IPR042106">
    <property type="entry name" value="Nuo/plastoQ_OxRdtase_6_NuoJ"/>
</dbReference>
<keyword evidence="3" id="KW-1185">Reference proteome</keyword>
<dbReference type="Gene3D" id="1.20.120.1200">
    <property type="entry name" value="NADH-ubiquinone/plastoquinone oxidoreductase chain 6, subunit NuoJ"/>
    <property type="match status" value="1"/>
</dbReference>
<keyword evidence="2" id="KW-0830">Ubiquinone</keyword>
<gene>
    <name evidence="2" type="ORF">GcM3_132005</name>
</gene>
<name>A0A420I424_9PEZI</name>
<dbReference type="STRING" id="62708.A0A420I424"/>
<organism evidence="2 3">
    <name type="scientific">Golovinomyces cichoracearum</name>
    <dbReference type="NCBI Taxonomy" id="62708"/>
    <lineage>
        <taxon>Eukaryota</taxon>
        <taxon>Fungi</taxon>
        <taxon>Dikarya</taxon>
        <taxon>Ascomycota</taxon>
        <taxon>Pezizomycotina</taxon>
        <taxon>Leotiomycetes</taxon>
        <taxon>Erysiphales</taxon>
        <taxon>Erysiphaceae</taxon>
        <taxon>Golovinomyces</taxon>
    </lineage>
</organism>
<dbReference type="PANTHER" id="PTHR33269:SF17">
    <property type="entry name" value="NADH-UBIQUINONE OXIDOREDUCTASE CHAIN 6"/>
    <property type="match status" value="1"/>
</dbReference>
<sequence>MGGTFFIFIILYQINETYLNGYIIDSLDFLALSSVLSSIFVIILQNPISSVLFLITLFISIAGISYLLVYVGAVSILFLFILMLINVRISELLSNTNKSIPLAIFIIISFIYTFYPMIPDNYISLLEKLACIGATEPCQYLEGSLGGLGSSPAFEGSFFQSQESSAQAQGMRWPTAMSKPFLSSLERGSKGGGWPAALQEIMFCMLQENHETDVYQKYMIDNYFNYSVIGYGRFYSDNFKERLVIINRKDISIILLLAMAGSIVITDRKIKLGLVS</sequence>
<dbReference type="EMBL" id="MCBQ01013229">
    <property type="protein sequence ID" value="RKF64468.1"/>
    <property type="molecule type" value="Genomic_DNA"/>
</dbReference>
<accession>A0A420I424</accession>
<feature type="transmembrane region" description="Helical" evidence="1">
    <location>
        <begin position="35"/>
        <end position="59"/>
    </location>
</feature>
<feature type="transmembrane region" description="Helical" evidence="1">
    <location>
        <begin position="66"/>
        <end position="87"/>
    </location>
</feature>
<evidence type="ECO:0000313" key="3">
    <source>
        <dbReference type="Proteomes" id="UP000283383"/>
    </source>
</evidence>
<keyword evidence="1" id="KW-0812">Transmembrane</keyword>
<dbReference type="Pfam" id="PF00499">
    <property type="entry name" value="Oxidored_q3"/>
    <property type="match status" value="1"/>
</dbReference>
<keyword evidence="1" id="KW-1133">Transmembrane helix</keyword>
<feature type="transmembrane region" description="Helical" evidence="1">
    <location>
        <begin position="250"/>
        <end position="266"/>
    </location>
</feature>
<dbReference type="InterPro" id="IPR001457">
    <property type="entry name" value="NADH_UbQ/plastoQ_OxRdtase_su6"/>
</dbReference>
<evidence type="ECO:0000256" key="1">
    <source>
        <dbReference type="SAM" id="Phobius"/>
    </source>
</evidence>
<dbReference type="PANTHER" id="PTHR33269">
    <property type="entry name" value="NADH-UBIQUINONE OXIDOREDUCTASE CHAIN 6"/>
    <property type="match status" value="1"/>
</dbReference>
<proteinExistence type="predicted"/>
<comment type="caution">
    <text evidence="2">The sequence shown here is derived from an EMBL/GenBank/DDBJ whole genome shotgun (WGS) entry which is preliminary data.</text>
</comment>
<reference evidence="2 3" key="1">
    <citation type="journal article" date="2018" name="BMC Genomics">
        <title>Comparative genome analyses reveal sequence features reflecting distinct modes of host-adaptation between dicot and monocot powdery mildew.</title>
        <authorList>
            <person name="Wu Y."/>
            <person name="Ma X."/>
            <person name="Pan Z."/>
            <person name="Kale S.D."/>
            <person name="Song Y."/>
            <person name="King H."/>
            <person name="Zhang Q."/>
            <person name="Presley C."/>
            <person name="Deng X."/>
            <person name="Wei C.I."/>
            <person name="Xiao S."/>
        </authorList>
    </citation>
    <scope>NUCLEOTIDE SEQUENCE [LARGE SCALE GENOMIC DNA]</scope>
    <source>
        <strain evidence="2">UMSG3</strain>
    </source>
</reference>
<feature type="transmembrane region" description="Helical" evidence="1">
    <location>
        <begin position="99"/>
        <end position="118"/>
    </location>
</feature>
<dbReference type="GO" id="GO:0008137">
    <property type="term" value="F:NADH dehydrogenase (ubiquinone) activity"/>
    <property type="evidence" value="ECO:0007669"/>
    <property type="project" value="InterPro"/>
</dbReference>
<protein>
    <submittedName>
        <fullName evidence="2">NADH-ubiquinone oxidoreductase chain 6</fullName>
    </submittedName>
</protein>
<keyword evidence="1" id="KW-0472">Membrane</keyword>
<dbReference type="AlphaFoldDB" id="A0A420I424"/>
<evidence type="ECO:0000313" key="2">
    <source>
        <dbReference type="EMBL" id="RKF64468.1"/>
    </source>
</evidence>
<dbReference type="Proteomes" id="UP000283383">
    <property type="component" value="Unassembled WGS sequence"/>
</dbReference>